<reference evidence="1" key="1">
    <citation type="journal article" date="2021" name="PeerJ">
        <title>Extensive microbial diversity within the chicken gut microbiome revealed by metagenomics and culture.</title>
        <authorList>
            <person name="Gilroy R."/>
            <person name="Ravi A."/>
            <person name="Getino M."/>
            <person name="Pursley I."/>
            <person name="Horton D.L."/>
            <person name="Alikhan N.F."/>
            <person name="Baker D."/>
            <person name="Gharbi K."/>
            <person name="Hall N."/>
            <person name="Watson M."/>
            <person name="Adriaenssens E.M."/>
            <person name="Foster-Nyarko E."/>
            <person name="Jarju S."/>
            <person name="Secka A."/>
            <person name="Antonio M."/>
            <person name="Oren A."/>
            <person name="Chaudhuri R.R."/>
            <person name="La Ragione R."/>
            <person name="Hildebrand F."/>
            <person name="Pallen M.J."/>
        </authorList>
    </citation>
    <scope>NUCLEOTIDE SEQUENCE</scope>
    <source>
        <strain evidence="1">811</strain>
    </source>
</reference>
<proteinExistence type="predicted"/>
<dbReference type="EMBL" id="DXFX01000099">
    <property type="protein sequence ID" value="HIX08340.1"/>
    <property type="molecule type" value="Genomic_DNA"/>
</dbReference>
<sequence length="127" mass="14849">MFFTKPTYEEIKLPFRSIDDPADLELGWINLEAYGNVFGKTKYCYAWYELKSAKMYKNGDFEQMIELLKNSKDKTVKVIIKLKKGVPKDFKIDVNSLAEVYCDERFTALSLLGWGFNDKSYKELSSR</sequence>
<reference evidence="1" key="2">
    <citation type="submission" date="2021-04" db="EMBL/GenBank/DDBJ databases">
        <authorList>
            <person name="Gilroy R."/>
        </authorList>
    </citation>
    <scope>NUCLEOTIDE SEQUENCE</scope>
    <source>
        <strain evidence="1">811</strain>
    </source>
</reference>
<protein>
    <submittedName>
        <fullName evidence="1">Uncharacterized protein</fullName>
    </submittedName>
</protein>
<name>A0A9D1V919_9FIRM</name>
<evidence type="ECO:0000313" key="2">
    <source>
        <dbReference type="Proteomes" id="UP000824204"/>
    </source>
</evidence>
<accession>A0A9D1V919</accession>
<gene>
    <name evidence="1" type="ORF">H9741_07715</name>
</gene>
<comment type="caution">
    <text evidence="1">The sequence shown here is derived from an EMBL/GenBank/DDBJ whole genome shotgun (WGS) entry which is preliminary data.</text>
</comment>
<dbReference type="AlphaFoldDB" id="A0A9D1V919"/>
<dbReference type="Proteomes" id="UP000824204">
    <property type="component" value="Unassembled WGS sequence"/>
</dbReference>
<organism evidence="1 2">
    <name type="scientific">Candidatus Borkfalkia faecipullorum</name>
    <dbReference type="NCBI Taxonomy" id="2838510"/>
    <lineage>
        <taxon>Bacteria</taxon>
        <taxon>Bacillati</taxon>
        <taxon>Bacillota</taxon>
        <taxon>Clostridia</taxon>
        <taxon>Christensenellales</taxon>
        <taxon>Christensenellaceae</taxon>
        <taxon>Candidatus Borkfalkia</taxon>
    </lineage>
</organism>
<evidence type="ECO:0000313" key="1">
    <source>
        <dbReference type="EMBL" id="HIX08340.1"/>
    </source>
</evidence>